<comment type="caution">
    <text evidence="4">The sequence shown here is derived from an EMBL/GenBank/DDBJ whole genome shotgun (WGS) entry which is preliminary data.</text>
</comment>
<name>A0A8X7U085_BRACI</name>
<proteinExistence type="predicted"/>
<reference evidence="4 5" key="1">
    <citation type="submission" date="2020-02" db="EMBL/GenBank/DDBJ databases">
        <authorList>
            <person name="Ma Q."/>
            <person name="Huang Y."/>
            <person name="Song X."/>
            <person name="Pei D."/>
        </authorList>
    </citation>
    <scope>NUCLEOTIDE SEQUENCE [LARGE SCALE GENOMIC DNA]</scope>
    <source>
        <strain evidence="4">Sxm20200214</strain>
        <tissue evidence="4">Leaf</tissue>
    </source>
</reference>
<dbReference type="PANTHER" id="PTHR46236:SF4">
    <property type="entry name" value="MATH DOMAIN-CONTAINING PROTEIN"/>
    <property type="match status" value="1"/>
</dbReference>
<dbReference type="SUPFAM" id="SSF49599">
    <property type="entry name" value="TRAF domain-like"/>
    <property type="match status" value="1"/>
</dbReference>
<keyword evidence="1 2" id="KW-0175">Coiled coil</keyword>
<dbReference type="InterPro" id="IPR002083">
    <property type="entry name" value="MATH/TRAF_dom"/>
</dbReference>
<evidence type="ECO:0000313" key="5">
    <source>
        <dbReference type="Proteomes" id="UP000886595"/>
    </source>
</evidence>
<keyword evidence="5" id="KW-1185">Reference proteome</keyword>
<dbReference type="OrthoDB" id="1109639at2759"/>
<dbReference type="Gene3D" id="2.60.210.10">
    <property type="entry name" value="Apoptosis, Tumor Necrosis Factor Receptor Associated Protein 2, Chain A"/>
    <property type="match status" value="1"/>
</dbReference>
<evidence type="ECO:0000259" key="3">
    <source>
        <dbReference type="PROSITE" id="PS50144"/>
    </source>
</evidence>
<dbReference type="Proteomes" id="UP000886595">
    <property type="component" value="Unassembled WGS sequence"/>
</dbReference>
<feature type="coiled-coil region" evidence="2">
    <location>
        <begin position="273"/>
        <end position="304"/>
    </location>
</feature>
<dbReference type="InterPro" id="IPR050804">
    <property type="entry name" value="MCC"/>
</dbReference>
<evidence type="ECO:0000256" key="1">
    <source>
        <dbReference type="ARBA" id="ARBA00023054"/>
    </source>
</evidence>
<evidence type="ECO:0000256" key="2">
    <source>
        <dbReference type="SAM" id="Coils"/>
    </source>
</evidence>
<dbReference type="PROSITE" id="PS50144">
    <property type="entry name" value="MATH"/>
    <property type="match status" value="1"/>
</dbReference>
<organism evidence="4 5">
    <name type="scientific">Brassica carinata</name>
    <name type="common">Ethiopian mustard</name>
    <name type="synonym">Abyssinian cabbage</name>
    <dbReference type="NCBI Taxonomy" id="52824"/>
    <lineage>
        <taxon>Eukaryota</taxon>
        <taxon>Viridiplantae</taxon>
        <taxon>Streptophyta</taxon>
        <taxon>Embryophyta</taxon>
        <taxon>Tracheophyta</taxon>
        <taxon>Spermatophyta</taxon>
        <taxon>Magnoliopsida</taxon>
        <taxon>eudicotyledons</taxon>
        <taxon>Gunneridae</taxon>
        <taxon>Pentapetalae</taxon>
        <taxon>rosids</taxon>
        <taxon>malvids</taxon>
        <taxon>Brassicales</taxon>
        <taxon>Brassicaceae</taxon>
        <taxon>Brassiceae</taxon>
        <taxon>Brassica</taxon>
    </lineage>
</organism>
<dbReference type="CDD" id="cd00121">
    <property type="entry name" value="MATH"/>
    <property type="match status" value="1"/>
</dbReference>
<dbReference type="AlphaFoldDB" id="A0A8X7U085"/>
<dbReference type="EMBL" id="JAAMPC010000015">
    <property type="protein sequence ID" value="KAG2258366.1"/>
    <property type="molecule type" value="Genomic_DNA"/>
</dbReference>
<dbReference type="Pfam" id="PF22486">
    <property type="entry name" value="MATH_2"/>
    <property type="match status" value="1"/>
</dbReference>
<gene>
    <name evidence="4" type="ORF">Bca52824_077660</name>
</gene>
<sequence>MEKRVEKSFVWVIKDPTSLSSSICCSSDLFLMAGCKWCLVASPKENNIEFFYQYQGVADSHSLPSRWRRYVKLRLTIVNQLSEKLSIVTDSEFYLNETSLMCRYPTVLPPSKLTARDVGFVVSGGLMIVVEVVAHEVIGTLGEFEESALLSRREESHGAKFFLHVRESIDVNGFQVLPSQVESVRRIFEKHPDFASQFGSHNRHLKSTYMNVLLGLIETLCQSPQELSKDVLDEASYAVSYVSKGGFKVDWLEKKLEAVKQKKAVAIFRNYVLQQMEKMFQKLNQECLELKAHMEEEKADLSADFAPFSFDDVV</sequence>
<accession>A0A8X7U085</accession>
<dbReference type="PANTHER" id="PTHR46236">
    <property type="entry name" value="TRAF-LIKE SUPERFAMILY PROTEIN"/>
    <property type="match status" value="1"/>
</dbReference>
<dbReference type="InterPro" id="IPR008974">
    <property type="entry name" value="TRAF-like"/>
</dbReference>
<evidence type="ECO:0000313" key="4">
    <source>
        <dbReference type="EMBL" id="KAG2258366.1"/>
    </source>
</evidence>
<feature type="domain" description="MATH" evidence="3">
    <location>
        <begin position="6"/>
        <end position="132"/>
    </location>
</feature>
<protein>
    <recommendedName>
        <fullName evidence="3">MATH domain-containing protein</fullName>
    </recommendedName>
</protein>